<protein>
    <submittedName>
        <fullName evidence="3">Uncharacterized conserved protein</fullName>
    </submittedName>
</protein>
<accession>A0A379YWR5</accession>
<dbReference type="EMBL" id="UGYK01000002">
    <property type="protein sequence ID" value="SUI50598.1"/>
    <property type="molecule type" value="Genomic_DNA"/>
</dbReference>
<evidence type="ECO:0000313" key="4">
    <source>
        <dbReference type="Proteomes" id="UP000254765"/>
    </source>
</evidence>
<dbReference type="Pfam" id="PF07411">
    <property type="entry name" value="DUF1508"/>
    <property type="match status" value="2"/>
</dbReference>
<dbReference type="AlphaFoldDB" id="A0A379YWR5"/>
<feature type="domain" description="DUF1508" evidence="2">
    <location>
        <begin position="63"/>
        <end position="93"/>
    </location>
</feature>
<evidence type="ECO:0000259" key="2">
    <source>
        <dbReference type="Pfam" id="PF07411"/>
    </source>
</evidence>
<evidence type="ECO:0000256" key="1">
    <source>
        <dbReference type="ARBA" id="ARBA00007576"/>
    </source>
</evidence>
<dbReference type="InterPro" id="IPR051141">
    <property type="entry name" value="UPF0339_domain"/>
</dbReference>
<dbReference type="PANTHER" id="PTHR40606">
    <property type="match status" value="1"/>
</dbReference>
<dbReference type="PANTHER" id="PTHR40606:SF1">
    <property type="entry name" value="UPF0339 PROTEIN YEGP"/>
    <property type="match status" value="1"/>
</dbReference>
<sequence>MAIGHYELKKAKNGQYHFNLKASNGEIILASEMYASKASAENGIASVQTNSPHEAQYELKHSASNQPYFVLKAKNHQVIGVSEMYSSESAAKKRYPVGDEKRPDHRHPRFERLIPRFARAVAATARFPFDRDQSPLNKSG</sequence>
<evidence type="ECO:0000313" key="3">
    <source>
        <dbReference type="EMBL" id="SUI50598.1"/>
    </source>
</evidence>
<organism evidence="3 4">
    <name type="scientific">Serratia marcescens</name>
    <dbReference type="NCBI Taxonomy" id="615"/>
    <lineage>
        <taxon>Bacteria</taxon>
        <taxon>Pseudomonadati</taxon>
        <taxon>Pseudomonadota</taxon>
        <taxon>Gammaproteobacteria</taxon>
        <taxon>Enterobacterales</taxon>
        <taxon>Yersiniaceae</taxon>
        <taxon>Serratia</taxon>
    </lineage>
</organism>
<feature type="domain" description="DUF1508" evidence="2">
    <location>
        <begin position="11"/>
        <end position="58"/>
    </location>
</feature>
<dbReference type="SUPFAM" id="SSF160113">
    <property type="entry name" value="YegP-like"/>
    <property type="match status" value="2"/>
</dbReference>
<proteinExistence type="inferred from homology"/>
<dbReference type="InterPro" id="IPR036913">
    <property type="entry name" value="YegP-like_sf"/>
</dbReference>
<dbReference type="InterPro" id="IPR010879">
    <property type="entry name" value="DUF1508"/>
</dbReference>
<dbReference type="Gene3D" id="3.30.160.160">
    <property type="entry name" value="YegP-like"/>
    <property type="match status" value="2"/>
</dbReference>
<name>A0A379YWR5_SERMA</name>
<gene>
    <name evidence="3" type="ORF">NCTC10211_02540</name>
</gene>
<comment type="similarity">
    <text evidence="1">Belongs to the UPF0339 family. Duplicated subfamily.</text>
</comment>
<dbReference type="Proteomes" id="UP000254765">
    <property type="component" value="Unassembled WGS sequence"/>
</dbReference>
<reference evidence="3 4" key="1">
    <citation type="submission" date="2018-06" db="EMBL/GenBank/DDBJ databases">
        <authorList>
            <consortium name="Pathogen Informatics"/>
            <person name="Doyle S."/>
        </authorList>
    </citation>
    <scope>NUCLEOTIDE SEQUENCE [LARGE SCALE GENOMIC DNA]</scope>
    <source>
        <strain evidence="3 4">NCTC10211</strain>
    </source>
</reference>